<feature type="coiled-coil region" evidence="6">
    <location>
        <begin position="117"/>
        <end position="163"/>
    </location>
</feature>
<accession>A0A952FRV1</accession>
<keyword evidence="8" id="KW-1133">Transmembrane helix</keyword>
<comment type="function">
    <text evidence="1">Involved in DNA recombination.</text>
</comment>
<evidence type="ECO:0000256" key="2">
    <source>
        <dbReference type="ARBA" id="ARBA00009840"/>
    </source>
</evidence>
<proteinExistence type="inferred from homology"/>
<dbReference type="Pfam" id="PF02646">
    <property type="entry name" value="RmuC"/>
    <property type="match status" value="1"/>
</dbReference>
<evidence type="ECO:0000256" key="5">
    <source>
        <dbReference type="ARBA" id="ARBA00023172"/>
    </source>
</evidence>
<name>A0A952FRV1_9PROT</name>
<sequence>MTSDIATLLGQIDLRILGLVILLVALLTLLVALFRRPKLDLAPLSGAIEDLRRDLARVEQALQTAERRADASAEARDSRQRQEIASSLQNTGATLVGAMKAIGETQQTRLDTVAARLQTLSESMAQSQNRLRETMDLNLQSLRKENEAKLEQMRATVDEKLQATLEARLQTQFQTVSERLERVHQGLGEMQVLAGGVGDLKKMLSGVKTRGTFGEEQLDALLAQVLTEDQLVRNARPRPDSAETVEFAIRLPEGVLLPVDSKFPQEDYERLILAVEAGDALAVDAAGRQLERRIRDEAKKIATKYICPPTTTDFAVLFVPTEGLFAEILRRPGLRESIREQHRVTILGPTTLGAFLSSLRMGFRTLAIREKSAEIWQVLGAVKTEFRTYGELMDKVGKKLQEGQNVIHQIGVRSRAIHRKLREVEELPMDKAAPILELDAPEAEMPPVLSDSPGEDDTP</sequence>
<dbReference type="PANTHER" id="PTHR30563:SF0">
    <property type="entry name" value="DNA RECOMBINATION PROTEIN RMUC"/>
    <property type="match status" value="1"/>
</dbReference>
<keyword evidence="8" id="KW-0812">Transmembrane</keyword>
<evidence type="ECO:0000256" key="3">
    <source>
        <dbReference type="ARBA" id="ARBA00021840"/>
    </source>
</evidence>
<keyword evidence="5" id="KW-0233">DNA recombination</keyword>
<keyword evidence="4 6" id="KW-0175">Coiled coil</keyword>
<protein>
    <recommendedName>
        <fullName evidence="3">DNA recombination protein RmuC homolog</fullName>
    </recommendedName>
</protein>
<keyword evidence="8" id="KW-0472">Membrane</keyword>
<evidence type="ECO:0000256" key="8">
    <source>
        <dbReference type="SAM" id="Phobius"/>
    </source>
</evidence>
<gene>
    <name evidence="9" type="primary">rmuC</name>
    <name evidence="9" type="ORF">JF625_18745</name>
</gene>
<evidence type="ECO:0000256" key="1">
    <source>
        <dbReference type="ARBA" id="ARBA00003416"/>
    </source>
</evidence>
<feature type="region of interest" description="Disordered" evidence="7">
    <location>
        <begin position="437"/>
        <end position="459"/>
    </location>
</feature>
<comment type="similarity">
    <text evidence="2">Belongs to the RmuC family.</text>
</comment>
<dbReference type="AlphaFoldDB" id="A0A952FRV1"/>
<evidence type="ECO:0000313" key="9">
    <source>
        <dbReference type="EMBL" id="MBW8727171.1"/>
    </source>
</evidence>
<dbReference type="InterPro" id="IPR003798">
    <property type="entry name" value="DNA_recombination_RmuC"/>
</dbReference>
<comment type="caution">
    <text evidence="9">The sequence shown here is derived from an EMBL/GenBank/DDBJ whole genome shotgun (WGS) entry which is preliminary data.</text>
</comment>
<reference evidence="9" key="1">
    <citation type="submission" date="2020-06" db="EMBL/GenBank/DDBJ databases">
        <title>Stable isotope informed genome-resolved metagenomics uncovers potential trophic interactions in rhizosphere soil.</title>
        <authorList>
            <person name="Starr E.P."/>
            <person name="Shi S."/>
            <person name="Blazewicz S.J."/>
            <person name="Koch B.J."/>
            <person name="Probst A.J."/>
            <person name="Hungate B.A."/>
            <person name="Pett-Ridge J."/>
            <person name="Firestone M.K."/>
            <person name="Banfield J.F."/>
        </authorList>
    </citation>
    <scope>NUCLEOTIDE SEQUENCE</scope>
    <source>
        <strain evidence="9">YM_69_17</strain>
    </source>
</reference>
<evidence type="ECO:0000313" key="10">
    <source>
        <dbReference type="Proteomes" id="UP000700706"/>
    </source>
</evidence>
<dbReference type="PANTHER" id="PTHR30563">
    <property type="entry name" value="DNA RECOMBINATION PROTEIN RMUC"/>
    <property type="match status" value="1"/>
</dbReference>
<dbReference type="EMBL" id="JAEKLZ010000258">
    <property type="protein sequence ID" value="MBW8727171.1"/>
    <property type="molecule type" value="Genomic_DNA"/>
</dbReference>
<evidence type="ECO:0000256" key="6">
    <source>
        <dbReference type="SAM" id="Coils"/>
    </source>
</evidence>
<evidence type="ECO:0000256" key="4">
    <source>
        <dbReference type="ARBA" id="ARBA00023054"/>
    </source>
</evidence>
<dbReference type="Proteomes" id="UP000700706">
    <property type="component" value="Unassembled WGS sequence"/>
</dbReference>
<organism evidence="9 10">
    <name type="scientific">Inquilinus limosus</name>
    <dbReference type="NCBI Taxonomy" id="171674"/>
    <lineage>
        <taxon>Bacteria</taxon>
        <taxon>Pseudomonadati</taxon>
        <taxon>Pseudomonadota</taxon>
        <taxon>Alphaproteobacteria</taxon>
        <taxon>Rhodospirillales</taxon>
        <taxon>Rhodospirillaceae</taxon>
        <taxon>Inquilinus</taxon>
    </lineage>
</organism>
<feature type="transmembrane region" description="Helical" evidence="8">
    <location>
        <begin position="12"/>
        <end position="34"/>
    </location>
</feature>
<evidence type="ECO:0000256" key="7">
    <source>
        <dbReference type="SAM" id="MobiDB-lite"/>
    </source>
</evidence>
<feature type="coiled-coil region" evidence="6">
    <location>
        <begin position="48"/>
        <end position="75"/>
    </location>
</feature>
<dbReference type="GO" id="GO:0006310">
    <property type="term" value="P:DNA recombination"/>
    <property type="evidence" value="ECO:0007669"/>
    <property type="project" value="UniProtKB-KW"/>
</dbReference>